<dbReference type="AlphaFoldDB" id="A0A1W2DCY2"/>
<accession>A0A1W2DCY2</accession>
<sequence length="75" mass="7740">MALLEERSPRFWASADMPSASASKIAGILTIAGFVALTAYDLASRPDTDGARSGATGVAAMDDWHGNSARLASGR</sequence>
<dbReference type="RefSeq" id="WP_084411095.1">
    <property type="nucleotide sequence ID" value="NZ_FWXR01000014.1"/>
</dbReference>
<evidence type="ECO:0000313" key="1">
    <source>
        <dbReference type="EMBL" id="SMC95409.1"/>
    </source>
</evidence>
<dbReference type="Proteomes" id="UP000192656">
    <property type="component" value="Unassembled WGS sequence"/>
</dbReference>
<keyword evidence="2" id="KW-1185">Reference proteome</keyword>
<gene>
    <name evidence="1" type="ORF">SAMN06297251_11432</name>
</gene>
<protein>
    <submittedName>
        <fullName evidence="1">Uncharacterized protein</fullName>
    </submittedName>
</protein>
<dbReference type="EMBL" id="FWXR01000014">
    <property type="protein sequence ID" value="SMC95409.1"/>
    <property type="molecule type" value="Genomic_DNA"/>
</dbReference>
<name>A0A1W2DCY2_9HYPH</name>
<organism evidence="1 2">
    <name type="scientific">Fulvimarina manganoxydans</name>
    <dbReference type="NCBI Taxonomy" id="937218"/>
    <lineage>
        <taxon>Bacteria</taxon>
        <taxon>Pseudomonadati</taxon>
        <taxon>Pseudomonadota</taxon>
        <taxon>Alphaproteobacteria</taxon>
        <taxon>Hyphomicrobiales</taxon>
        <taxon>Aurantimonadaceae</taxon>
        <taxon>Fulvimarina</taxon>
    </lineage>
</organism>
<reference evidence="1 2" key="1">
    <citation type="submission" date="2017-04" db="EMBL/GenBank/DDBJ databases">
        <authorList>
            <person name="Afonso C.L."/>
            <person name="Miller P.J."/>
            <person name="Scott M.A."/>
            <person name="Spackman E."/>
            <person name="Goraichik I."/>
            <person name="Dimitrov K.M."/>
            <person name="Suarez D.L."/>
            <person name="Swayne D.E."/>
        </authorList>
    </citation>
    <scope>NUCLEOTIDE SEQUENCE [LARGE SCALE GENOMIC DNA]</scope>
    <source>
        <strain evidence="1 2">CGMCC 1.10972</strain>
    </source>
</reference>
<evidence type="ECO:0000313" key="2">
    <source>
        <dbReference type="Proteomes" id="UP000192656"/>
    </source>
</evidence>
<proteinExistence type="predicted"/>